<dbReference type="Proteomes" id="UP000186156">
    <property type="component" value="Unassembled WGS sequence"/>
</dbReference>
<dbReference type="GO" id="GO:0009252">
    <property type="term" value="P:peptidoglycan biosynthetic process"/>
    <property type="evidence" value="ECO:0007669"/>
    <property type="project" value="UniProtKB-UniRule"/>
</dbReference>
<feature type="binding site" evidence="2">
    <location>
        <position position="132"/>
    </location>
    <ligand>
        <name>substrate</name>
    </ligand>
</feature>
<name>A0A1N7LXA5_9BACL</name>
<evidence type="ECO:0000256" key="2">
    <source>
        <dbReference type="HAMAP-Rule" id="MF_02213"/>
    </source>
</evidence>
<dbReference type="OrthoDB" id="9782045at2"/>
<dbReference type="PANTHER" id="PTHR21343">
    <property type="entry name" value="DETHIOBIOTIN SYNTHETASE"/>
    <property type="match status" value="1"/>
</dbReference>
<dbReference type="GO" id="GO:0008360">
    <property type="term" value="P:regulation of cell shape"/>
    <property type="evidence" value="ECO:0007669"/>
    <property type="project" value="UniProtKB-KW"/>
</dbReference>
<organism evidence="4 5">
    <name type="scientific">Alicyclobacillus vulcanalis</name>
    <dbReference type="NCBI Taxonomy" id="252246"/>
    <lineage>
        <taxon>Bacteria</taxon>
        <taxon>Bacillati</taxon>
        <taxon>Bacillota</taxon>
        <taxon>Bacilli</taxon>
        <taxon>Bacillales</taxon>
        <taxon>Alicyclobacillaceae</taxon>
        <taxon>Alicyclobacillus</taxon>
    </lineage>
</organism>
<keyword evidence="2" id="KW-0573">Peptidoglycan synthesis</keyword>
<dbReference type="EC" id="6.3.5.13" evidence="2"/>
<evidence type="ECO:0000313" key="5">
    <source>
        <dbReference type="Proteomes" id="UP000186156"/>
    </source>
</evidence>
<feature type="active site" evidence="2">
    <location>
        <position position="193"/>
    </location>
</feature>
<protein>
    <recommendedName>
        <fullName evidence="2">Lipid II isoglutaminyl synthase (glutamine-hydrolyzing) subunit GatD</fullName>
        <ecNumber evidence="2">6.3.5.13</ecNumber>
    </recommendedName>
    <alternativeName>
        <fullName evidence="2">Lipid II isoglutaminyl synthase glutaminase subunit</fullName>
        <ecNumber evidence="2">3.5.1.2</ecNumber>
    </alternativeName>
</protein>
<keyword evidence="2" id="KW-0961">Cell wall biogenesis/degradation</keyword>
<dbReference type="InterPro" id="IPR029062">
    <property type="entry name" value="Class_I_gatase-like"/>
</dbReference>
<keyword evidence="1 2" id="KW-0315">Glutamine amidotransferase</keyword>
<evidence type="ECO:0000259" key="3">
    <source>
        <dbReference type="Pfam" id="PF07685"/>
    </source>
</evidence>
<dbReference type="InterPro" id="IPR043702">
    <property type="entry name" value="Lipid_II_synth_GatD"/>
</dbReference>
<sequence length="255" mass="27979">MSRKALCIAHLFPDLLNLYADRGNIAVLKHRLAWRGYDVDIVRVTHGETPDFSRYHLVLLGGGSDREQALVAEKLRGCRQAFRSAVEDGLPVLAICGGYQLLGEYYQLPTGEKVPGLHLVDMVTEATPDAPRLIGNIAVWSEEAGVIVGFENHGGRTRHNHRPLGRVLHGHGNDGLSGHEGLRHLNIWGTYIHGPLLPKNPALADAVLRDALAYAHLPDDLEPLDDALEREARAAFVALRMEEVAPILRSEANAT</sequence>
<keyword evidence="2" id="KW-0378">Hydrolase</keyword>
<dbReference type="GO" id="GO:0004359">
    <property type="term" value="F:glutaminase activity"/>
    <property type="evidence" value="ECO:0007669"/>
    <property type="project" value="UniProtKB-UniRule"/>
</dbReference>
<reference evidence="5" key="1">
    <citation type="submission" date="2017-01" db="EMBL/GenBank/DDBJ databases">
        <authorList>
            <person name="Varghese N."/>
            <person name="Submissions S."/>
        </authorList>
    </citation>
    <scope>NUCLEOTIDE SEQUENCE [LARGE SCALE GENOMIC DNA]</scope>
    <source>
        <strain evidence="5">DSM 16176</strain>
    </source>
</reference>
<comment type="pathway">
    <text evidence="2">Cell wall biogenesis; peptidoglycan biosynthesis.</text>
</comment>
<comment type="subunit">
    <text evidence="2">Forms a heterodimer with MurT.</text>
</comment>
<dbReference type="CDD" id="cd01750">
    <property type="entry name" value="GATase1_CobQ"/>
    <property type="match status" value="1"/>
</dbReference>
<dbReference type="Pfam" id="PF07685">
    <property type="entry name" value="GATase_3"/>
    <property type="match status" value="1"/>
</dbReference>
<feature type="domain" description="CobB/CobQ-like glutamine amidotransferase" evidence="3">
    <location>
        <begin position="8"/>
        <end position="200"/>
    </location>
</feature>
<feature type="active site" description="Nucleophile" evidence="2">
    <location>
        <position position="96"/>
    </location>
</feature>
<dbReference type="EMBL" id="FTOO01000004">
    <property type="protein sequence ID" value="SIS78463.1"/>
    <property type="molecule type" value="Genomic_DNA"/>
</dbReference>
<dbReference type="PROSITE" id="PS51274">
    <property type="entry name" value="GATASE_COBBQ"/>
    <property type="match status" value="1"/>
</dbReference>
<dbReference type="InterPro" id="IPR011698">
    <property type="entry name" value="GATase_3"/>
</dbReference>
<comment type="catalytic activity">
    <reaction evidence="2">
        <text>L-glutamine + H2O = L-glutamate + NH4(+)</text>
        <dbReference type="Rhea" id="RHEA:15889"/>
        <dbReference type="ChEBI" id="CHEBI:15377"/>
        <dbReference type="ChEBI" id="CHEBI:28938"/>
        <dbReference type="ChEBI" id="CHEBI:29985"/>
        <dbReference type="ChEBI" id="CHEBI:58359"/>
        <dbReference type="EC" id="3.5.1.2"/>
    </reaction>
</comment>
<gene>
    <name evidence="2" type="primary">gatD</name>
    <name evidence="4" type="ORF">SAMN05421799_10450</name>
</gene>
<dbReference type="RefSeq" id="WP_076346095.1">
    <property type="nucleotide sequence ID" value="NZ_FTOO01000004.1"/>
</dbReference>
<proteinExistence type="inferred from homology"/>
<dbReference type="PANTHER" id="PTHR21343:SF9">
    <property type="entry name" value="LIPID II ISOGLUTAMINYL SYNTHASE (GLUTAMINE-HYDROLYZING) SUBUNIT GATD"/>
    <property type="match status" value="1"/>
</dbReference>
<dbReference type="EC" id="3.5.1.2" evidence="2"/>
<keyword evidence="5" id="KW-1185">Reference proteome</keyword>
<keyword evidence="2" id="KW-0436">Ligase</keyword>
<dbReference type="Gene3D" id="3.40.50.880">
    <property type="match status" value="1"/>
</dbReference>
<dbReference type="STRING" id="252246.SAMN05421799_10450"/>
<keyword evidence="2" id="KW-0133">Cell shape</keyword>
<accession>A0A1N7LXA5</accession>
<evidence type="ECO:0000256" key="1">
    <source>
        <dbReference type="ARBA" id="ARBA00022962"/>
    </source>
</evidence>
<comment type="function">
    <text evidence="2">The lipid II isoglutaminyl synthase complex catalyzes the formation of alpha-D-isoglutamine in the cell wall lipid II stem peptide. The GatD subunit catalyzes the hydrolysis of glutamine to glutamate and ammonia. The resulting ammonia molecule is channeled to the active site of MurT.</text>
</comment>
<comment type="catalytic activity">
    <reaction evidence="2">
        <text>beta-D-GlcNAc-(1-&gt;4)-Mur2Ac(oyl-L-Ala-gamma-D-Glu-L-Lys-D-Ala-D-Ala)-di-trans,octa-cis-undecaprenyl diphosphate + L-glutamine + ATP + H2O = beta-D-GlcNAc-(1-&gt;4)-Mur2Ac(oyl-L-Ala-D-isoglutaminyl-L-Lys-D-Ala-D-Ala)-di-trans,octa-cis-undecaprenyl diphosphate + L-glutamate + ADP + phosphate + H(+)</text>
        <dbReference type="Rhea" id="RHEA:57928"/>
        <dbReference type="ChEBI" id="CHEBI:15377"/>
        <dbReference type="ChEBI" id="CHEBI:15378"/>
        <dbReference type="ChEBI" id="CHEBI:29985"/>
        <dbReference type="ChEBI" id="CHEBI:30616"/>
        <dbReference type="ChEBI" id="CHEBI:43474"/>
        <dbReference type="ChEBI" id="CHEBI:58359"/>
        <dbReference type="ChEBI" id="CHEBI:60033"/>
        <dbReference type="ChEBI" id="CHEBI:62233"/>
        <dbReference type="ChEBI" id="CHEBI:456216"/>
        <dbReference type="EC" id="6.3.5.13"/>
    </reaction>
</comment>
<dbReference type="GO" id="GO:0009236">
    <property type="term" value="P:cobalamin biosynthetic process"/>
    <property type="evidence" value="ECO:0007669"/>
    <property type="project" value="InterPro"/>
</dbReference>
<dbReference type="GO" id="GO:0140282">
    <property type="term" value="F:carbon-nitrogen ligase activity on lipid II"/>
    <property type="evidence" value="ECO:0007669"/>
    <property type="project" value="UniProtKB-UniRule"/>
</dbReference>
<dbReference type="InterPro" id="IPR033949">
    <property type="entry name" value="CobQ_GATase1"/>
</dbReference>
<dbReference type="AlphaFoldDB" id="A0A1N7LXA5"/>
<evidence type="ECO:0000313" key="4">
    <source>
        <dbReference type="EMBL" id="SIS78463.1"/>
    </source>
</evidence>
<comment type="similarity">
    <text evidence="2">Belongs to the CobB/CobQ family. GatD subfamily.</text>
</comment>
<dbReference type="GO" id="GO:0071555">
    <property type="term" value="P:cell wall organization"/>
    <property type="evidence" value="ECO:0007669"/>
    <property type="project" value="UniProtKB-KW"/>
</dbReference>
<dbReference type="SUPFAM" id="SSF52317">
    <property type="entry name" value="Class I glutamine amidotransferase-like"/>
    <property type="match status" value="1"/>
</dbReference>
<dbReference type="UniPathway" id="UPA00219"/>
<dbReference type="HAMAP" id="MF_02213">
    <property type="entry name" value="Lipid_II_synth_GatD"/>
    <property type="match status" value="1"/>
</dbReference>